<organism evidence="8 9">
    <name type="scientific">Camelina sativa</name>
    <name type="common">False flax</name>
    <name type="synonym">Myagrum sativum</name>
    <dbReference type="NCBI Taxonomy" id="90675"/>
    <lineage>
        <taxon>Eukaryota</taxon>
        <taxon>Viridiplantae</taxon>
        <taxon>Streptophyta</taxon>
        <taxon>Embryophyta</taxon>
        <taxon>Tracheophyta</taxon>
        <taxon>Spermatophyta</taxon>
        <taxon>Magnoliopsida</taxon>
        <taxon>eudicotyledons</taxon>
        <taxon>Gunneridae</taxon>
        <taxon>Pentapetalae</taxon>
        <taxon>rosids</taxon>
        <taxon>malvids</taxon>
        <taxon>Brassicales</taxon>
        <taxon>Brassicaceae</taxon>
        <taxon>Camelineae</taxon>
        <taxon>Camelina</taxon>
    </lineage>
</organism>
<dbReference type="PANTHER" id="PTHR48019">
    <property type="entry name" value="SERUM RESPONSE FACTOR HOMOLOG"/>
    <property type="match status" value="1"/>
</dbReference>
<protein>
    <submittedName>
        <fullName evidence="9 10">Uncharacterized protein LOC104700767 isoform X1</fullName>
    </submittedName>
</protein>
<sequence length="551" mass="59863">MAPCDKNPSKCGGDGDDDLKTKKYLFKQKFPTFKKKAIELSVLCGNSVGFICHGPDNDLHVWPDPQDNPQALPEIVGKFNSLSDHMRMSHASDLFDLPHLKGLSNEELLRHLAKLNSQSVGIKQKKMSLLTKRGISKKPPNDDHLRVSDNNAAAIISNRKEAAALSDDQLGFRDHETVNNLGSSAAASKVCSVSDSSLHNPPLTLGLSCGDYSPVDPLPATDHMNPRCENQVIPSHQQNQSLLRSSSPSKSCGDDDDDDDDLKRAKRNFFKQIFPTFKKKATELSVLCGNSVGFICYGPDNDLHVWPEPEENPQAIPEIVAKFNGLSDLKRKNHASDLYGLPMLKGLSGDELRNHLVNLDSHLLGIKQKKMSIIGRSSSTHKPRDAGVSDSSVLNPLTLGLSCGDYYPVDSMPATDNMNPCCEMEVIPSDLQNQSELGSSSLSLEMAPCDNDPNKFGGGCEKEVIPSDQQNQSELRLSSLSLEMASYDDDDDDDGVSDSSMLDSSGSSGGDSLPMDLIPTTTYSLEVCANEGASDELSRIDLHFASTLFPG</sequence>
<dbReference type="GeneID" id="104700767"/>
<dbReference type="InterPro" id="IPR033897">
    <property type="entry name" value="SRF-like_MADS-box"/>
</dbReference>
<feature type="compositionally biased region" description="Acidic residues" evidence="6">
    <location>
        <begin position="486"/>
        <end position="496"/>
    </location>
</feature>
<keyword evidence="3" id="KW-0238">DNA-binding</keyword>
<dbReference type="RefSeq" id="XP_019083118.1">
    <property type="nucleotide sequence ID" value="XM_019227573.1"/>
</dbReference>
<feature type="region of interest" description="Disordered" evidence="6">
    <location>
        <begin position="235"/>
        <end position="259"/>
    </location>
</feature>
<proteinExistence type="predicted"/>
<evidence type="ECO:0000256" key="5">
    <source>
        <dbReference type="ARBA" id="ARBA00023242"/>
    </source>
</evidence>
<gene>
    <name evidence="9 10" type="primary">LOC104700767</name>
</gene>
<reference evidence="9 10" key="3">
    <citation type="submission" date="2025-05" db="UniProtKB">
        <authorList>
            <consortium name="RefSeq"/>
        </authorList>
    </citation>
    <scope>IDENTIFICATION</scope>
    <source>
        <tissue evidence="9 10">Leaf</tissue>
    </source>
</reference>
<name>A0ABM1Q8M9_CAMSA</name>
<dbReference type="InterPro" id="IPR002100">
    <property type="entry name" value="TF_MADSbox"/>
</dbReference>
<dbReference type="RefSeq" id="XP_019083117.1">
    <property type="nucleotide sequence ID" value="XM_019227572.1"/>
</dbReference>
<comment type="subcellular location">
    <subcellularLocation>
        <location evidence="1">Nucleus</location>
    </subcellularLocation>
</comment>
<dbReference type="CDD" id="cd00266">
    <property type="entry name" value="MADS_SRF_like"/>
    <property type="match status" value="1"/>
</dbReference>
<dbReference type="Proteomes" id="UP000694864">
    <property type="component" value="Chromosome 7"/>
</dbReference>
<evidence type="ECO:0000256" key="1">
    <source>
        <dbReference type="ARBA" id="ARBA00004123"/>
    </source>
</evidence>
<reference evidence="8" key="1">
    <citation type="journal article" date="1997" name="Nucleic Acids Res.">
        <title>tRNAscan-SE: a program for improved detection of transfer RNA genes in genomic sequence.</title>
        <authorList>
            <person name="Lowe T.M."/>
            <person name="Eddy S.R."/>
        </authorList>
    </citation>
    <scope>NUCLEOTIDE SEQUENCE [LARGE SCALE GENOMIC DNA]</scope>
    <source>
        <strain evidence="8">r\DH55</strain>
    </source>
</reference>
<feature type="domain" description="MADS-box" evidence="7">
    <location>
        <begin position="17"/>
        <end position="66"/>
    </location>
</feature>
<evidence type="ECO:0000256" key="2">
    <source>
        <dbReference type="ARBA" id="ARBA00023015"/>
    </source>
</evidence>
<keyword evidence="2" id="KW-0805">Transcription regulation</keyword>
<evidence type="ECO:0000313" key="9">
    <source>
        <dbReference type="RefSeq" id="XP_019083117.1"/>
    </source>
</evidence>
<dbReference type="PROSITE" id="PS50066">
    <property type="entry name" value="MADS_BOX_2"/>
    <property type="match status" value="1"/>
</dbReference>
<evidence type="ECO:0000259" key="7">
    <source>
        <dbReference type="PROSITE" id="PS50066"/>
    </source>
</evidence>
<feature type="compositionally biased region" description="Low complexity" evidence="6">
    <location>
        <begin position="235"/>
        <end position="251"/>
    </location>
</feature>
<reference evidence="8" key="2">
    <citation type="journal article" date="2014" name="Nat. Commun.">
        <title>The emerging biofuel crop Camelina sativa retains a highly undifferentiated hexaploid genome structure.</title>
        <authorList>
            <person name="Kagale S."/>
            <person name="Koh C."/>
            <person name="Nixon J."/>
            <person name="Bollina V."/>
            <person name="Clarke W.E."/>
            <person name="Tuteja R."/>
            <person name="Spillane C."/>
            <person name="Robinson S.J."/>
            <person name="Links M.G."/>
            <person name="Clarke C."/>
            <person name="Higgins E.E."/>
            <person name="Huebert T."/>
            <person name="Sharpe A.G."/>
            <person name="Parkin I.A."/>
        </authorList>
    </citation>
    <scope>NUCLEOTIDE SEQUENCE [LARGE SCALE GENOMIC DNA]</scope>
    <source>
        <strain evidence="8">r\DH55</strain>
    </source>
</reference>
<accession>A0ABM1Q8M9</accession>
<dbReference type="InterPro" id="IPR036879">
    <property type="entry name" value="TF_MADSbox_sf"/>
</dbReference>
<dbReference type="Pfam" id="PF00319">
    <property type="entry name" value="SRF-TF"/>
    <property type="match status" value="1"/>
</dbReference>
<dbReference type="Gene3D" id="3.40.1810.10">
    <property type="entry name" value="Transcription factor, MADS-box"/>
    <property type="match status" value="2"/>
</dbReference>
<keyword evidence="4" id="KW-0804">Transcription</keyword>
<dbReference type="SUPFAM" id="SSF55455">
    <property type="entry name" value="SRF-like"/>
    <property type="match status" value="2"/>
</dbReference>
<dbReference type="InterPro" id="IPR050142">
    <property type="entry name" value="MADS-box/MEF2_TF"/>
</dbReference>
<evidence type="ECO:0000256" key="3">
    <source>
        <dbReference type="ARBA" id="ARBA00023125"/>
    </source>
</evidence>
<feature type="region of interest" description="Disordered" evidence="6">
    <location>
        <begin position="443"/>
        <end position="472"/>
    </location>
</feature>
<feature type="region of interest" description="Disordered" evidence="6">
    <location>
        <begin position="485"/>
        <end position="515"/>
    </location>
</feature>
<evidence type="ECO:0000256" key="4">
    <source>
        <dbReference type="ARBA" id="ARBA00023163"/>
    </source>
</evidence>
<feature type="compositionally biased region" description="Low complexity" evidence="6">
    <location>
        <begin position="497"/>
        <end position="512"/>
    </location>
</feature>
<evidence type="ECO:0000313" key="8">
    <source>
        <dbReference type="Proteomes" id="UP000694864"/>
    </source>
</evidence>
<evidence type="ECO:0000256" key="6">
    <source>
        <dbReference type="SAM" id="MobiDB-lite"/>
    </source>
</evidence>
<keyword evidence="5" id="KW-0539">Nucleus</keyword>
<keyword evidence="8" id="KW-1185">Reference proteome</keyword>
<evidence type="ECO:0000313" key="10">
    <source>
        <dbReference type="RefSeq" id="XP_019083118.1"/>
    </source>
</evidence>